<gene>
    <name evidence="2" type="ORF">SAMN05421659_10992</name>
</gene>
<sequence>MRIEYNKPSTHSYISLRMKSGMGGKDQGRAATALKNSLFTVSIYEDNGESLIGFGRIVGDGGITYIISDVMVDPKYQRQGYATIIMQEIDQYLNRNTYEDSYICLIANAPADKLYSKFKFSYLPSDKCGMLRDQGLSMINDLENESEKGLKNEDKNESEK</sequence>
<evidence type="ECO:0000313" key="3">
    <source>
        <dbReference type="Proteomes" id="UP000199701"/>
    </source>
</evidence>
<reference evidence="2 3" key="1">
    <citation type="submission" date="2016-10" db="EMBL/GenBank/DDBJ databases">
        <authorList>
            <person name="de Groot N.N."/>
        </authorList>
    </citation>
    <scope>NUCLEOTIDE SEQUENCE [LARGE SCALE GENOMIC DNA]</scope>
    <source>
        <strain evidence="2 3">DSM 9179</strain>
    </source>
</reference>
<evidence type="ECO:0000259" key="1">
    <source>
        <dbReference type="PROSITE" id="PS51186"/>
    </source>
</evidence>
<dbReference type="InterPro" id="IPR053144">
    <property type="entry name" value="Acetyltransferase_Butenolide"/>
</dbReference>
<dbReference type="Pfam" id="PF00583">
    <property type="entry name" value="Acetyltransf_1"/>
    <property type="match status" value="1"/>
</dbReference>
<dbReference type="Proteomes" id="UP000199701">
    <property type="component" value="Unassembled WGS sequence"/>
</dbReference>
<dbReference type="InterPro" id="IPR016181">
    <property type="entry name" value="Acyl_CoA_acyltransferase"/>
</dbReference>
<protein>
    <submittedName>
        <fullName evidence="2">Acetyltransferase (GNAT) domain-containing protein</fullName>
    </submittedName>
</protein>
<keyword evidence="2" id="KW-0808">Transferase</keyword>
<dbReference type="InterPro" id="IPR000182">
    <property type="entry name" value="GNAT_dom"/>
</dbReference>
<dbReference type="PANTHER" id="PTHR43233">
    <property type="entry name" value="FAMILY N-ACETYLTRANSFERASE, PUTATIVE (AFU_ORTHOLOGUE AFUA_6G03350)-RELATED"/>
    <property type="match status" value="1"/>
</dbReference>
<dbReference type="RefSeq" id="WP_092454433.1">
    <property type="nucleotide sequence ID" value="NZ_FOJI01000009.1"/>
</dbReference>
<dbReference type="PROSITE" id="PS51186">
    <property type="entry name" value="GNAT"/>
    <property type="match status" value="1"/>
</dbReference>
<dbReference type="Gene3D" id="3.40.630.30">
    <property type="match status" value="1"/>
</dbReference>
<name>A0A1I0QTZ6_9FIRM</name>
<dbReference type="STRING" id="99656.SAMN05421659_10992"/>
<dbReference type="SUPFAM" id="SSF55729">
    <property type="entry name" value="Acyl-CoA N-acyltransferases (Nat)"/>
    <property type="match status" value="1"/>
</dbReference>
<dbReference type="CDD" id="cd04301">
    <property type="entry name" value="NAT_SF"/>
    <property type="match status" value="1"/>
</dbReference>
<dbReference type="AlphaFoldDB" id="A0A1I0QTZ6"/>
<dbReference type="GO" id="GO:0016747">
    <property type="term" value="F:acyltransferase activity, transferring groups other than amino-acyl groups"/>
    <property type="evidence" value="ECO:0007669"/>
    <property type="project" value="InterPro"/>
</dbReference>
<accession>A0A1I0QTZ6</accession>
<dbReference type="PANTHER" id="PTHR43233:SF1">
    <property type="entry name" value="FAMILY N-ACETYLTRANSFERASE, PUTATIVE (AFU_ORTHOLOGUE AFUA_6G03350)-RELATED"/>
    <property type="match status" value="1"/>
</dbReference>
<dbReference type="EMBL" id="FOJI01000009">
    <property type="protein sequence ID" value="SEW30844.1"/>
    <property type="molecule type" value="Genomic_DNA"/>
</dbReference>
<feature type="domain" description="N-acetyltransferase" evidence="1">
    <location>
        <begin position="1"/>
        <end position="143"/>
    </location>
</feature>
<proteinExistence type="predicted"/>
<keyword evidence="3" id="KW-1185">Reference proteome</keyword>
<evidence type="ECO:0000313" key="2">
    <source>
        <dbReference type="EMBL" id="SEW30844.1"/>
    </source>
</evidence>
<organism evidence="2 3">
    <name type="scientific">[Clostridium] fimetarium</name>
    <dbReference type="NCBI Taxonomy" id="99656"/>
    <lineage>
        <taxon>Bacteria</taxon>
        <taxon>Bacillati</taxon>
        <taxon>Bacillota</taxon>
        <taxon>Clostridia</taxon>
        <taxon>Lachnospirales</taxon>
        <taxon>Lachnospiraceae</taxon>
    </lineage>
</organism>
<dbReference type="OrthoDB" id="9775804at2"/>